<evidence type="ECO:0000256" key="14">
    <source>
        <dbReference type="RuleBase" id="RU365096"/>
    </source>
</evidence>
<keyword evidence="13 14" id="KW-0326">Glycosidase</keyword>
<keyword evidence="9 16" id="KW-0378">Hydrolase</keyword>
<gene>
    <name evidence="16" type="primary">mutY</name>
    <name evidence="16" type="ORF">AGR4C_Cc50339</name>
</gene>
<dbReference type="SMART" id="SM00478">
    <property type="entry name" value="ENDO3c"/>
    <property type="match status" value="1"/>
</dbReference>
<dbReference type="NCBIfam" id="TIGR01084">
    <property type="entry name" value="mutY"/>
    <property type="match status" value="1"/>
</dbReference>
<dbReference type="FunFam" id="1.10.340.30:FF:000002">
    <property type="entry name" value="Adenine DNA glycosylase"/>
    <property type="match status" value="1"/>
</dbReference>
<feature type="domain" description="HhH-GPD" evidence="15">
    <location>
        <begin position="88"/>
        <end position="237"/>
    </location>
</feature>
<dbReference type="Pfam" id="PF14815">
    <property type="entry name" value="NUDIX_4"/>
    <property type="match status" value="1"/>
</dbReference>
<dbReference type="InterPro" id="IPR029119">
    <property type="entry name" value="MutY_C"/>
</dbReference>
<dbReference type="InterPro" id="IPR044298">
    <property type="entry name" value="MIG/MutY"/>
</dbReference>
<keyword evidence="8 14" id="KW-0227">DNA damage</keyword>
<dbReference type="GO" id="GO:0035485">
    <property type="term" value="F:adenine/guanine mispair binding"/>
    <property type="evidence" value="ECO:0007669"/>
    <property type="project" value="TreeGrafter"/>
</dbReference>
<dbReference type="GO" id="GO:0032357">
    <property type="term" value="F:oxidized purine DNA binding"/>
    <property type="evidence" value="ECO:0007669"/>
    <property type="project" value="TreeGrafter"/>
</dbReference>
<keyword evidence="12" id="KW-0234">DNA repair</keyword>
<evidence type="ECO:0000256" key="4">
    <source>
        <dbReference type="ARBA" id="ARBA00012045"/>
    </source>
</evidence>
<evidence type="ECO:0000313" key="16">
    <source>
        <dbReference type="EMBL" id="CUX30044.1"/>
    </source>
</evidence>
<dbReference type="SUPFAM" id="SSF55811">
    <property type="entry name" value="Nudix"/>
    <property type="match status" value="1"/>
</dbReference>
<dbReference type="CDD" id="cd03431">
    <property type="entry name" value="NUDIX_DNA_Glycosylase_C-MutY"/>
    <property type="match status" value="1"/>
</dbReference>
<comment type="catalytic activity">
    <reaction evidence="1 14">
        <text>Hydrolyzes free adenine bases from 7,8-dihydro-8-oxoguanine:adenine mismatched double-stranded DNA, leaving an apurinic site.</text>
        <dbReference type="EC" id="3.2.2.31"/>
    </reaction>
</comment>
<dbReference type="Gene3D" id="1.10.1670.10">
    <property type="entry name" value="Helix-hairpin-Helix base-excision DNA repair enzymes (C-terminal)"/>
    <property type="match status" value="1"/>
</dbReference>
<comment type="similarity">
    <text evidence="3 14">Belongs to the Nth/MutY family.</text>
</comment>
<dbReference type="InterPro" id="IPR004035">
    <property type="entry name" value="Endouclease-III_FeS-bd_BS"/>
</dbReference>
<dbReference type="CDD" id="cd00056">
    <property type="entry name" value="ENDO3c"/>
    <property type="match status" value="1"/>
</dbReference>
<evidence type="ECO:0000313" key="17">
    <source>
        <dbReference type="Proteomes" id="UP000191897"/>
    </source>
</evidence>
<evidence type="ECO:0000256" key="2">
    <source>
        <dbReference type="ARBA" id="ARBA00002933"/>
    </source>
</evidence>
<evidence type="ECO:0000256" key="8">
    <source>
        <dbReference type="ARBA" id="ARBA00022763"/>
    </source>
</evidence>
<dbReference type="InterPro" id="IPR023170">
    <property type="entry name" value="HhH_base_excis_C"/>
</dbReference>
<keyword evidence="6" id="KW-0004">4Fe-4S</keyword>
<evidence type="ECO:0000256" key="6">
    <source>
        <dbReference type="ARBA" id="ARBA00022485"/>
    </source>
</evidence>
<dbReference type="Gene3D" id="3.90.79.10">
    <property type="entry name" value="Nucleoside Triphosphate Pyrophosphohydrolase"/>
    <property type="match status" value="1"/>
</dbReference>
<evidence type="ECO:0000256" key="11">
    <source>
        <dbReference type="ARBA" id="ARBA00023014"/>
    </source>
</evidence>
<keyword evidence="7" id="KW-0479">Metal-binding</keyword>
<evidence type="ECO:0000256" key="12">
    <source>
        <dbReference type="ARBA" id="ARBA00023204"/>
    </source>
</evidence>
<dbReference type="GO" id="GO:0034039">
    <property type="term" value="F:8-oxo-7,8-dihydroguanine DNA N-glycosylase activity"/>
    <property type="evidence" value="ECO:0007669"/>
    <property type="project" value="TreeGrafter"/>
</dbReference>
<dbReference type="Gene3D" id="1.10.340.30">
    <property type="entry name" value="Hypothetical protein, domain 2"/>
    <property type="match status" value="1"/>
</dbReference>
<dbReference type="SUPFAM" id="SSF48150">
    <property type="entry name" value="DNA-glycosylase"/>
    <property type="match status" value="1"/>
</dbReference>
<evidence type="ECO:0000256" key="9">
    <source>
        <dbReference type="ARBA" id="ARBA00022801"/>
    </source>
</evidence>
<dbReference type="EMBL" id="FBWC01000014">
    <property type="protein sequence ID" value="CUX30044.1"/>
    <property type="molecule type" value="Genomic_DNA"/>
</dbReference>
<dbReference type="InterPro" id="IPR003265">
    <property type="entry name" value="HhH-GPD_domain"/>
</dbReference>
<dbReference type="InterPro" id="IPR015797">
    <property type="entry name" value="NUDIX_hydrolase-like_dom_sf"/>
</dbReference>
<dbReference type="InterPro" id="IPR005760">
    <property type="entry name" value="A/G_AdeGlyc_MutY"/>
</dbReference>
<name>A0A1S7Q1Q6_AGRTU</name>
<dbReference type="AlphaFoldDB" id="A0A1S7Q1Q6"/>
<evidence type="ECO:0000256" key="10">
    <source>
        <dbReference type="ARBA" id="ARBA00023004"/>
    </source>
</evidence>
<dbReference type="Pfam" id="PF00730">
    <property type="entry name" value="HhH-GPD"/>
    <property type="match status" value="1"/>
</dbReference>
<evidence type="ECO:0000256" key="7">
    <source>
        <dbReference type="ARBA" id="ARBA00022723"/>
    </source>
</evidence>
<organism evidence="16 17">
    <name type="scientific">Agrobacterium tumefaciens str. Kerr 14</name>
    <dbReference type="NCBI Taxonomy" id="1183424"/>
    <lineage>
        <taxon>Bacteria</taxon>
        <taxon>Pseudomonadati</taxon>
        <taxon>Pseudomonadota</taxon>
        <taxon>Alphaproteobacteria</taxon>
        <taxon>Hyphomicrobiales</taxon>
        <taxon>Rhizobiaceae</taxon>
        <taxon>Rhizobium/Agrobacterium group</taxon>
        <taxon>Agrobacterium</taxon>
        <taxon>Agrobacterium tumefaciens complex</taxon>
    </lineage>
</organism>
<proteinExistence type="inferred from homology"/>
<evidence type="ECO:0000256" key="1">
    <source>
        <dbReference type="ARBA" id="ARBA00000843"/>
    </source>
</evidence>
<keyword evidence="11" id="KW-0411">Iron-sulfur</keyword>
<dbReference type="GO" id="GO:0051539">
    <property type="term" value="F:4 iron, 4 sulfur cluster binding"/>
    <property type="evidence" value="ECO:0007669"/>
    <property type="project" value="UniProtKB-UniRule"/>
</dbReference>
<evidence type="ECO:0000256" key="13">
    <source>
        <dbReference type="ARBA" id="ARBA00023295"/>
    </source>
</evidence>
<protein>
    <recommendedName>
        <fullName evidence="5 14">Adenine DNA glycosylase</fullName>
        <ecNumber evidence="4 14">3.2.2.31</ecNumber>
    </recommendedName>
</protein>
<sequence length="404" mass="43923">MGFDVGRSSPDTVFHVTATGLLLQIAVPCLCSVAMNTHTRQQISRPTAEQLLAWYDRHHRELPWRTSPAKARQGNRADPYHVWLSEVMLQQTTVQAVKPYFLKFLAAWPSVSDLAAAPVEDVMAAWAGLGYYARARNLKKCAEAVANEHGGVFPDTEEGLKKLPGIGDYTSAAVAAIAFNRQAAVMDGNVERVISRLFAIDAPLPGSKPAMKAKVAELTPPDRPGDFAQAMMDLGATICTPKRPACALCPFNGHCLALAHDEPERFPVKAAKKAKPVRLGAAFVAVNASGEILLRRRIESGLLGGMTEVPTTAWTARMDGGTEASHAPFAAGWQAAGVIVHVFTHFELRLTVYRAQAPDGLQTRPDDGWWEPVTNLDAQALPTVMKKVIAQAIPSAFDERRKFR</sequence>
<dbReference type="EC" id="3.2.2.31" evidence="4 14"/>
<dbReference type="GO" id="GO:0046872">
    <property type="term" value="F:metal ion binding"/>
    <property type="evidence" value="ECO:0007669"/>
    <property type="project" value="UniProtKB-UniRule"/>
</dbReference>
<comment type="cofactor">
    <cofactor evidence="14">
        <name>[4Fe-4S] cluster</name>
        <dbReference type="ChEBI" id="CHEBI:49883"/>
    </cofactor>
    <text evidence="14">Binds 1 [4Fe-4S] cluster.</text>
</comment>
<keyword evidence="10 14" id="KW-0408">Iron</keyword>
<dbReference type="GO" id="GO:0006298">
    <property type="term" value="P:mismatch repair"/>
    <property type="evidence" value="ECO:0007669"/>
    <property type="project" value="TreeGrafter"/>
</dbReference>
<dbReference type="Proteomes" id="UP000191897">
    <property type="component" value="Unassembled WGS sequence"/>
</dbReference>
<dbReference type="PROSITE" id="PS00764">
    <property type="entry name" value="ENDONUCLEASE_III_1"/>
    <property type="match status" value="1"/>
</dbReference>
<dbReference type="PANTHER" id="PTHR42944">
    <property type="entry name" value="ADENINE DNA GLYCOSYLASE"/>
    <property type="match status" value="1"/>
</dbReference>
<dbReference type="SMART" id="SM00525">
    <property type="entry name" value="FES"/>
    <property type="match status" value="1"/>
</dbReference>
<dbReference type="InterPro" id="IPR003651">
    <property type="entry name" value="Endonuclease3_FeS-loop_motif"/>
</dbReference>
<evidence type="ECO:0000259" key="15">
    <source>
        <dbReference type="SMART" id="SM00478"/>
    </source>
</evidence>
<dbReference type="InterPro" id="IPR011257">
    <property type="entry name" value="DNA_glycosylase"/>
</dbReference>
<reference evidence="16 17" key="1">
    <citation type="submission" date="2016-01" db="EMBL/GenBank/DDBJ databases">
        <authorList>
            <person name="Oliw E.H."/>
        </authorList>
    </citation>
    <scope>NUCLEOTIDE SEQUENCE [LARGE SCALE GENOMIC DNA]</scope>
    <source>
        <strain evidence="16 17">Kerr 14</strain>
    </source>
</reference>
<accession>A0A1S7Q1Q6</accession>
<dbReference type="GO" id="GO:0006284">
    <property type="term" value="P:base-excision repair"/>
    <property type="evidence" value="ECO:0007669"/>
    <property type="project" value="UniProtKB-UniRule"/>
</dbReference>
<comment type="function">
    <text evidence="2">Adenine glycosylase active on G-A mispairs. MutY also corrects error-prone DNA synthesis past GO lesions which are due to the oxidatively damaged form of guanine: 7,8-dihydro-8-oxoguanine (8-oxo-dGTP).</text>
</comment>
<dbReference type="PANTHER" id="PTHR42944:SF1">
    <property type="entry name" value="ADENINE DNA GLYCOSYLASE"/>
    <property type="match status" value="1"/>
</dbReference>
<dbReference type="GO" id="GO:0000701">
    <property type="term" value="F:purine-specific mismatch base pair DNA N-glycosylase activity"/>
    <property type="evidence" value="ECO:0007669"/>
    <property type="project" value="UniProtKB-EC"/>
</dbReference>
<evidence type="ECO:0000256" key="3">
    <source>
        <dbReference type="ARBA" id="ARBA00008343"/>
    </source>
</evidence>
<evidence type="ECO:0000256" key="5">
    <source>
        <dbReference type="ARBA" id="ARBA00022023"/>
    </source>
</evidence>